<gene>
    <name evidence="5" type="ORF">FB566_4653</name>
</gene>
<dbReference type="Pfam" id="PF01022">
    <property type="entry name" value="HTH_5"/>
    <property type="match status" value="1"/>
</dbReference>
<dbReference type="GO" id="GO:0003677">
    <property type="term" value="F:DNA binding"/>
    <property type="evidence" value="ECO:0007669"/>
    <property type="project" value="UniProtKB-KW"/>
</dbReference>
<keyword evidence="2 5" id="KW-0238">DNA-binding</keyword>
<dbReference type="NCBIfam" id="NF033788">
    <property type="entry name" value="HTH_metalloreg"/>
    <property type="match status" value="1"/>
</dbReference>
<dbReference type="PANTHER" id="PTHR33154:SF33">
    <property type="entry name" value="TRANSCRIPTIONAL REPRESSOR SDPR"/>
    <property type="match status" value="1"/>
</dbReference>
<evidence type="ECO:0000313" key="6">
    <source>
        <dbReference type="Proteomes" id="UP000317043"/>
    </source>
</evidence>
<organism evidence="5 6">
    <name type="scientific">Stackebrandtia endophytica</name>
    <dbReference type="NCBI Taxonomy" id="1496996"/>
    <lineage>
        <taxon>Bacteria</taxon>
        <taxon>Bacillati</taxon>
        <taxon>Actinomycetota</taxon>
        <taxon>Actinomycetes</taxon>
        <taxon>Glycomycetales</taxon>
        <taxon>Glycomycetaceae</taxon>
        <taxon>Stackebrandtia</taxon>
    </lineage>
</organism>
<dbReference type="PANTHER" id="PTHR33154">
    <property type="entry name" value="TRANSCRIPTIONAL REGULATOR, ARSR FAMILY"/>
    <property type="match status" value="1"/>
</dbReference>
<dbReference type="PROSITE" id="PS50987">
    <property type="entry name" value="HTH_ARSR_2"/>
    <property type="match status" value="1"/>
</dbReference>
<evidence type="ECO:0000256" key="3">
    <source>
        <dbReference type="ARBA" id="ARBA00023163"/>
    </source>
</evidence>
<reference evidence="5 6" key="1">
    <citation type="submission" date="2019-06" db="EMBL/GenBank/DDBJ databases">
        <title>Sequencing the genomes of 1000 actinobacteria strains.</title>
        <authorList>
            <person name="Klenk H.-P."/>
        </authorList>
    </citation>
    <scope>NUCLEOTIDE SEQUENCE [LARGE SCALE GENOMIC DNA]</scope>
    <source>
        <strain evidence="5 6">DSM 45928</strain>
    </source>
</reference>
<keyword evidence="6" id="KW-1185">Reference proteome</keyword>
<comment type="caution">
    <text evidence="5">The sequence shown here is derived from an EMBL/GenBank/DDBJ whole genome shotgun (WGS) entry which is preliminary data.</text>
</comment>
<name>A0A543B2L0_9ACTN</name>
<dbReference type="InterPro" id="IPR036388">
    <property type="entry name" value="WH-like_DNA-bd_sf"/>
</dbReference>
<dbReference type="InterPro" id="IPR011991">
    <property type="entry name" value="ArsR-like_HTH"/>
</dbReference>
<dbReference type="AlphaFoldDB" id="A0A543B2L0"/>
<dbReference type="RefSeq" id="WP_142044068.1">
    <property type="nucleotide sequence ID" value="NZ_JBHTGS010000002.1"/>
</dbReference>
<sequence length="105" mass="11773">MTTDGSKLSPQAQAFLKALANPTRQRIMFQFEPGDELTVGDIAERLQLAPSATSSHLTTLRDAGIVTSRRDWKNVYYRPNPQGFLQSLDDLRDYLLTCCPPSTEQ</sequence>
<dbReference type="GO" id="GO:0003700">
    <property type="term" value="F:DNA-binding transcription factor activity"/>
    <property type="evidence" value="ECO:0007669"/>
    <property type="project" value="InterPro"/>
</dbReference>
<evidence type="ECO:0000259" key="4">
    <source>
        <dbReference type="PROSITE" id="PS50987"/>
    </source>
</evidence>
<evidence type="ECO:0000256" key="2">
    <source>
        <dbReference type="ARBA" id="ARBA00023125"/>
    </source>
</evidence>
<keyword evidence="1" id="KW-0805">Transcription regulation</keyword>
<dbReference type="EMBL" id="VFOW01000001">
    <property type="protein sequence ID" value="TQL79052.1"/>
    <property type="molecule type" value="Genomic_DNA"/>
</dbReference>
<dbReference type="InterPro" id="IPR036390">
    <property type="entry name" value="WH_DNA-bd_sf"/>
</dbReference>
<proteinExistence type="predicted"/>
<protein>
    <submittedName>
        <fullName evidence="5">DNA-binding transcriptional ArsR family regulator</fullName>
    </submittedName>
</protein>
<dbReference type="InParanoid" id="A0A543B2L0"/>
<dbReference type="SUPFAM" id="SSF46785">
    <property type="entry name" value="Winged helix' DNA-binding domain"/>
    <property type="match status" value="1"/>
</dbReference>
<dbReference type="InterPro" id="IPR051081">
    <property type="entry name" value="HTH_MetalResp_TranReg"/>
</dbReference>
<dbReference type="PRINTS" id="PR00778">
    <property type="entry name" value="HTHARSR"/>
</dbReference>
<dbReference type="Proteomes" id="UP000317043">
    <property type="component" value="Unassembled WGS sequence"/>
</dbReference>
<dbReference type="OrthoDB" id="9810923at2"/>
<keyword evidence="3" id="KW-0804">Transcription</keyword>
<feature type="domain" description="HTH arsR-type" evidence="4">
    <location>
        <begin position="4"/>
        <end position="99"/>
    </location>
</feature>
<dbReference type="CDD" id="cd00090">
    <property type="entry name" value="HTH_ARSR"/>
    <property type="match status" value="1"/>
</dbReference>
<evidence type="ECO:0000256" key="1">
    <source>
        <dbReference type="ARBA" id="ARBA00023015"/>
    </source>
</evidence>
<accession>A0A543B2L0</accession>
<dbReference type="InterPro" id="IPR001845">
    <property type="entry name" value="HTH_ArsR_DNA-bd_dom"/>
</dbReference>
<dbReference type="SMART" id="SM00418">
    <property type="entry name" value="HTH_ARSR"/>
    <property type="match status" value="1"/>
</dbReference>
<dbReference type="Gene3D" id="1.10.10.10">
    <property type="entry name" value="Winged helix-like DNA-binding domain superfamily/Winged helix DNA-binding domain"/>
    <property type="match status" value="1"/>
</dbReference>
<evidence type="ECO:0000313" key="5">
    <source>
        <dbReference type="EMBL" id="TQL79052.1"/>
    </source>
</evidence>